<sequence>MLLSQLVDNTVDDIVYLETKNIDKHKSSISFNKSLSEVLISISAILVDENIKINSDFSKLNSIYYRPALLERILLSLIAGAIKRKQPNSASVINISTYLENSKPTLEVSDNGARIDMNNFDKEQDVGFQGNIYLESVSDKGTVIKIYL</sequence>
<protein>
    <submittedName>
        <fullName evidence="1">HAMP domain-containing histidine kinase</fullName>
    </submittedName>
</protein>
<dbReference type="Gene3D" id="3.30.565.10">
    <property type="entry name" value="Histidine kinase-like ATPase, C-terminal domain"/>
    <property type="match status" value="1"/>
</dbReference>
<accession>A0A5D0HFT7</accession>
<dbReference type="OrthoDB" id="5522855at2"/>
<dbReference type="RefSeq" id="WP_148545642.1">
    <property type="nucleotide sequence ID" value="NZ_VSDQ01000729.1"/>
</dbReference>
<keyword evidence="1" id="KW-0418">Kinase</keyword>
<dbReference type="EMBL" id="VSDQ01000729">
    <property type="protein sequence ID" value="TYA70175.1"/>
    <property type="molecule type" value="Genomic_DNA"/>
</dbReference>
<proteinExistence type="predicted"/>
<reference evidence="1 2" key="1">
    <citation type="submission" date="2019-08" db="EMBL/GenBank/DDBJ databases">
        <title>Seonamhaeicola sediminis sp. nov., isolated from marine sediment.</title>
        <authorList>
            <person name="Cao W.R."/>
        </authorList>
    </citation>
    <scope>NUCLEOTIDE SEQUENCE [LARGE SCALE GENOMIC DNA]</scope>
    <source>
        <strain evidence="1 2">B011</strain>
    </source>
</reference>
<dbReference type="AlphaFoldDB" id="A0A5D0HFT7"/>
<dbReference type="SUPFAM" id="SSF55874">
    <property type="entry name" value="ATPase domain of HSP90 chaperone/DNA topoisomerase II/histidine kinase"/>
    <property type="match status" value="1"/>
</dbReference>
<comment type="caution">
    <text evidence="1">The sequence shown here is derived from an EMBL/GenBank/DDBJ whole genome shotgun (WGS) entry which is preliminary data.</text>
</comment>
<name>A0A5D0HFT7_9FLAO</name>
<keyword evidence="2" id="KW-1185">Reference proteome</keyword>
<gene>
    <name evidence="1" type="ORF">FUA24_23110</name>
</gene>
<organism evidence="1 2">
    <name type="scientific">Seonamhaeicola marinus</name>
    <dbReference type="NCBI Taxonomy" id="1912246"/>
    <lineage>
        <taxon>Bacteria</taxon>
        <taxon>Pseudomonadati</taxon>
        <taxon>Bacteroidota</taxon>
        <taxon>Flavobacteriia</taxon>
        <taxon>Flavobacteriales</taxon>
        <taxon>Flavobacteriaceae</taxon>
    </lineage>
</organism>
<evidence type="ECO:0000313" key="1">
    <source>
        <dbReference type="EMBL" id="TYA70175.1"/>
    </source>
</evidence>
<dbReference type="Proteomes" id="UP000323930">
    <property type="component" value="Unassembled WGS sequence"/>
</dbReference>
<keyword evidence="1" id="KW-0808">Transferase</keyword>
<dbReference type="GO" id="GO:0016301">
    <property type="term" value="F:kinase activity"/>
    <property type="evidence" value="ECO:0007669"/>
    <property type="project" value="UniProtKB-KW"/>
</dbReference>
<dbReference type="InterPro" id="IPR036890">
    <property type="entry name" value="HATPase_C_sf"/>
</dbReference>
<evidence type="ECO:0000313" key="2">
    <source>
        <dbReference type="Proteomes" id="UP000323930"/>
    </source>
</evidence>